<dbReference type="InterPro" id="IPR009057">
    <property type="entry name" value="Homeodomain-like_sf"/>
</dbReference>
<keyword evidence="2" id="KW-0539">Nucleus</keyword>
<organism evidence="5 6">
    <name type="scientific">Daucus carota subsp. sativus</name>
    <name type="common">Carrot</name>
    <dbReference type="NCBI Taxonomy" id="79200"/>
    <lineage>
        <taxon>Eukaryota</taxon>
        <taxon>Viridiplantae</taxon>
        <taxon>Streptophyta</taxon>
        <taxon>Embryophyta</taxon>
        <taxon>Tracheophyta</taxon>
        <taxon>Spermatophyta</taxon>
        <taxon>Magnoliopsida</taxon>
        <taxon>eudicotyledons</taxon>
        <taxon>Gunneridae</taxon>
        <taxon>Pentapetalae</taxon>
        <taxon>asterids</taxon>
        <taxon>campanulids</taxon>
        <taxon>Apiales</taxon>
        <taxon>Apiaceae</taxon>
        <taxon>Apioideae</taxon>
        <taxon>Scandiceae</taxon>
        <taxon>Daucinae</taxon>
        <taxon>Daucus</taxon>
        <taxon>Daucus sect. Daucus</taxon>
    </lineage>
</organism>
<evidence type="ECO:0000313" key="5">
    <source>
        <dbReference type="EMBL" id="WOG96425.1"/>
    </source>
</evidence>
<reference evidence="5" key="2">
    <citation type="submission" date="2022-03" db="EMBL/GenBank/DDBJ databases">
        <title>Draft title - Genomic analysis of global carrot germplasm unveils the trajectory of domestication and the origin of high carotenoid orange carrot.</title>
        <authorList>
            <person name="Iorizzo M."/>
            <person name="Ellison S."/>
            <person name="Senalik D."/>
            <person name="Macko-Podgorni A."/>
            <person name="Grzebelus D."/>
            <person name="Bostan H."/>
            <person name="Rolling W."/>
            <person name="Curaba J."/>
            <person name="Simon P."/>
        </authorList>
    </citation>
    <scope>NUCLEOTIDE SEQUENCE</scope>
    <source>
        <tissue evidence="5">Leaf</tissue>
    </source>
</reference>
<feature type="domain" description="Myb-like" evidence="3">
    <location>
        <begin position="1"/>
        <end position="38"/>
    </location>
</feature>
<dbReference type="PROSITE" id="PS50090">
    <property type="entry name" value="MYB_LIKE"/>
    <property type="match status" value="2"/>
</dbReference>
<keyword evidence="6" id="KW-1185">Reference proteome</keyword>
<evidence type="ECO:0000256" key="1">
    <source>
        <dbReference type="ARBA" id="ARBA00004123"/>
    </source>
</evidence>
<dbReference type="AlphaFoldDB" id="A0AAF0WUP4"/>
<dbReference type="SMART" id="SM00717">
    <property type="entry name" value="SANT"/>
    <property type="match status" value="2"/>
</dbReference>
<dbReference type="SUPFAM" id="SSF46689">
    <property type="entry name" value="Homeodomain-like"/>
    <property type="match status" value="1"/>
</dbReference>
<accession>A0AAF0WUP4</accession>
<dbReference type="Pfam" id="PF00249">
    <property type="entry name" value="Myb_DNA-binding"/>
    <property type="match status" value="2"/>
</dbReference>
<protein>
    <submittedName>
        <fullName evidence="5">Uncharacterized protein</fullName>
    </submittedName>
</protein>
<feature type="domain" description="HTH myb-type" evidence="4">
    <location>
        <begin position="1"/>
        <end position="38"/>
    </location>
</feature>
<dbReference type="EMBL" id="CP093346">
    <property type="protein sequence ID" value="WOG96425.1"/>
    <property type="molecule type" value="Genomic_DNA"/>
</dbReference>
<dbReference type="GO" id="GO:0000978">
    <property type="term" value="F:RNA polymerase II cis-regulatory region sequence-specific DNA binding"/>
    <property type="evidence" value="ECO:0007669"/>
    <property type="project" value="TreeGrafter"/>
</dbReference>
<dbReference type="InterPro" id="IPR050560">
    <property type="entry name" value="MYB_TF"/>
</dbReference>
<dbReference type="PROSITE" id="PS51294">
    <property type="entry name" value="HTH_MYB"/>
    <property type="match status" value="2"/>
</dbReference>
<dbReference type="Gene3D" id="1.10.10.60">
    <property type="entry name" value="Homeodomain-like"/>
    <property type="match status" value="2"/>
</dbReference>
<feature type="domain" description="HTH myb-type" evidence="4">
    <location>
        <begin position="39"/>
        <end position="93"/>
    </location>
</feature>
<dbReference type="GO" id="GO:0005634">
    <property type="term" value="C:nucleus"/>
    <property type="evidence" value="ECO:0007669"/>
    <property type="project" value="UniProtKB-SubCell"/>
</dbReference>
<dbReference type="CDD" id="cd00167">
    <property type="entry name" value="SANT"/>
    <property type="match status" value="2"/>
</dbReference>
<dbReference type="GO" id="GO:0000981">
    <property type="term" value="F:DNA-binding transcription factor activity, RNA polymerase II-specific"/>
    <property type="evidence" value="ECO:0007669"/>
    <property type="project" value="TreeGrafter"/>
</dbReference>
<dbReference type="PANTHER" id="PTHR45614:SF218">
    <property type="entry name" value="TRANSCRIPTION FACTOR MYB119-RELATED"/>
    <property type="match status" value="1"/>
</dbReference>
<reference evidence="5" key="1">
    <citation type="journal article" date="2016" name="Nat. Genet.">
        <title>A high-quality carrot genome assembly provides new insights into carotenoid accumulation and asterid genome evolution.</title>
        <authorList>
            <person name="Iorizzo M."/>
            <person name="Ellison S."/>
            <person name="Senalik D."/>
            <person name="Zeng P."/>
            <person name="Satapoomin P."/>
            <person name="Huang J."/>
            <person name="Bowman M."/>
            <person name="Iovene M."/>
            <person name="Sanseverino W."/>
            <person name="Cavagnaro P."/>
            <person name="Yildiz M."/>
            <person name="Macko-Podgorni A."/>
            <person name="Moranska E."/>
            <person name="Grzebelus E."/>
            <person name="Grzebelus D."/>
            <person name="Ashrafi H."/>
            <person name="Zheng Z."/>
            <person name="Cheng S."/>
            <person name="Spooner D."/>
            <person name="Van Deynze A."/>
            <person name="Simon P."/>
        </authorList>
    </citation>
    <scope>NUCLEOTIDE SEQUENCE</scope>
    <source>
        <tissue evidence="5">Leaf</tissue>
    </source>
</reference>
<gene>
    <name evidence="5" type="ORF">DCAR_0415760</name>
</gene>
<evidence type="ECO:0000259" key="4">
    <source>
        <dbReference type="PROSITE" id="PS51294"/>
    </source>
</evidence>
<evidence type="ECO:0000259" key="3">
    <source>
        <dbReference type="PROSITE" id="PS50090"/>
    </source>
</evidence>
<dbReference type="Proteomes" id="UP000077755">
    <property type="component" value="Chromosome 4"/>
</dbReference>
<dbReference type="InterPro" id="IPR017930">
    <property type="entry name" value="Myb_dom"/>
</dbReference>
<feature type="domain" description="Myb-like" evidence="3">
    <location>
        <begin position="39"/>
        <end position="89"/>
    </location>
</feature>
<evidence type="ECO:0000313" key="6">
    <source>
        <dbReference type="Proteomes" id="UP000077755"/>
    </source>
</evidence>
<proteinExistence type="predicted"/>
<dbReference type="PANTHER" id="PTHR45614">
    <property type="entry name" value="MYB PROTEIN-RELATED"/>
    <property type="match status" value="1"/>
</dbReference>
<evidence type="ECO:0000256" key="2">
    <source>
        <dbReference type="ARBA" id="ARBA00023242"/>
    </source>
</evidence>
<name>A0AAF0WUP4_DAUCS</name>
<sequence length="140" mass="16229">MLLQFVKTYGTKSWNLIADKMKSRRKGKHMRDRYYNHLKSGLKKGPWSEEEDSKLVNAHKNLGNKWAEITKLLPGRSEISIKNRWNAMKRRCLNAIKQRQKPNCSNLENYIKSLISNKDQSSAICIDSDVVSRAQGNGHR</sequence>
<comment type="subcellular location">
    <subcellularLocation>
        <location evidence="1">Nucleus</location>
    </subcellularLocation>
</comment>
<dbReference type="InterPro" id="IPR001005">
    <property type="entry name" value="SANT/Myb"/>
</dbReference>